<dbReference type="GeneID" id="27337677"/>
<dbReference type="SUPFAM" id="SSF52540">
    <property type="entry name" value="P-loop containing nucleoside triphosphate hydrolases"/>
    <property type="match status" value="1"/>
</dbReference>
<dbReference type="Pfam" id="PF01734">
    <property type="entry name" value="Patatin"/>
    <property type="match status" value="1"/>
</dbReference>
<feature type="short sequence motif" description="DGA/G" evidence="4">
    <location>
        <begin position="214"/>
        <end position="216"/>
    </location>
</feature>
<dbReference type="PANTHER" id="PTHR24185">
    <property type="entry name" value="CALCIUM-INDEPENDENT PHOSPHOLIPASE A2-GAMMA"/>
    <property type="match status" value="1"/>
</dbReference>
<dbReference type="RefSeq" id="XP_016231510.1">
    <property type="nucleotide sequence ID" value="XM_016384908.1"/>
</dbReference>
<evidence type="ECO:0000256" key="1">
    <source>
        <dbReference type="ARBA" id="ARBA00022801"/>
    </source>
</evidence>
<accession>A0A0D2BIV7</accession>
<dbReference type="Gene3D" id="3.40.1090.10">
    <property type="entry name" value="Cytosolic phospholipase A2 catalytic domain"/>
    <property type="match status" value="1"/>
</dbReference>
<dbReference type="AlphaFoldDB" id="A0A0D2BIV7"/>
<organism evidence="6 7">
    <name type="scientific">Exophiala spinifera</name>
    <dbReference type="NCBI Taxonomy" id="91928"/>
    <lineage>
        <taxon>Eukaryota</taxon>
        <taxon>Fungi</taxon>
        <taxon>Dikarya</taxon>
        <taxon>Ascomycota</taxon>
        <taxon>Pezizomycotina</taxon>
        <taxon>Eurotiomycetes</taxon>
        <taxon>Chaetothyriomycetidae</taxon>
        <taxon>Chaetothyriales</taxon>
        <taxon>Herpotrichiellaceae</taxon>
        <taxon>Exophiala</taxon>
    </lineage>
</organism>
<keyword evidence="2 4" id="KW-0442">Lipid degradation</keyword>
<dbReference type="Pfam" id="PF00931">
    <property type="entry name" value="NB-ARC"/>
    <property type="match status" value="1"/>
</dbReference>
<dbReference type="Proteomes" id="UP000053328">
    <property type="component" value="Unassembled WGS sequence"/>
</dbReference>
<dbReference type="VEuPathDB" id="FungiDB:PV08_10594"/>
<dbReference type="Gene3D" id="3.40.50.300">
    <property type="entry name" value="P-loop containing nucleotide triphosphate hydrolases"/>
    <property type="match status" value="1"/>
</dbReference>
<evidence type="ECO:0000256" key="4">
    <source>
        <dbReference type="PROSITE-ProRule" id="PRU01161"/>
    </source>
</evidence>
<dbReference type="GO" id="GO:0043531">
    <property type="term" value="F:ADP binding"/>
    <property type="evidence" value="ECO:0007669"/>
    <property type="project" value="InterPro"/>
</dbReference>
<feature type="short sequence motif" description="GXGXXG" evidence="4">
    <location>
        <begin position="30"/>
        <end position="35"/>
    </location>
</feature>
<evidence type="ECO:0000313" key="7">
    <source>
        <dbReference type="Proteomes" id="UP000053328"/>
    </source>
</evidence>
<dbReference type="CDD" id="cd07216">
    <property type="entry name" value="Pat17_PNPLA8_PNPLA9_like3"/>
    <property type="match status" value="1"/>
</dbReference>
<dbReference type="STRING" id="91928.A0A0D2BIV7"/>
<dbReference type="GO" id="GO:0046486">
    <property type="term" value="P:glycerolipid metabolic process"/>
    <property type="evidence" value="ECO:0007669"/>
    <property type="project" value="UniProtKB-ARBA"/>
</dbReference>
<dbReference type="GO" id="GO:0047499">
    <property type="term" value="F:calcium-independent phospholipase A2 activity"/>
    <property type="evidence" value="ECO:0007669"/>
    <property type="project" value="TreeGrafter"/>
</dbReference>
<keyword evidence="3 4" id="KW-0443">Lipid metabolism</keyword>
<dbReference type="GO" id="GO:0019369">
    <property type="term" value="P:arachidonate metabolic process"/>
    <property type="evidence" value="ECO:0007669"/>
    <property type="project" value="TreeGrafter"/>
</dbReference>
<dbReference type="PROSITE" id="PS51635">
    <property type="entry name" value="PNPLA"/>
    <property type="match status" value="1"/>
</dbReference>
<dbReference type="SUPFAM" id="SSF52151">
    <property type="entry name" value="FabD/lysophospholipase-like"/>
    <property type="match status" value="1"/>
</dbReference>
<protein>
    <recommendedName>
        <fullName evidence="5">PNPLA domain-containing protein</fullName>
    </recommendedName>
</protein>
<dbReference type="OrthoDB" id="4161490at2759"/>
<evidence type="ECO:0000259" key="5">
    <source>
        <dbReference type="PROSITE" id="PS51635"/>
    </source>
</evidence>
<feature type="active site" description="Proton acceptor" evidence="4">
    <location>
        <position position="214"/>
    </location>
</feature>
<name>A0A0D2BIV7_9EURO</name>
<feature type="active site" description="Nucleophile" evidence="4">
    <location>
        <position position="74"/>
    </location>
</feature>
<evidence type="ECO:0000313" key="6">
    <source>
        <dbReference type="EMBL" id="KIW11294.1"/>
    </source>
</evidence>
<evidence type="ECO:0000256" key="3">
    <source>
        <dbReference type="ARBA" id="ARBA00023098"/>
    </source>
</evidence>
<dbReference type="HOGENOM" id="CLU_000288_144_2_1"/>
<feature type="short sequence motif" description="GXSXG" evidence="4">
    <location>
        <begin position="72"/>
        <end position="76"/>
    </location>
</feature>
<gene>
    <name evidence="6" type="ORF">PV08_10594</name>
</gene>
<dbReference type="InterPro" id="IPR002641">
    <property type="entry name" value="PNPLA_dom"/>
</dbReference>
<dbReference type="GO" id="GO:0016020">
    <property type="term" value="C:membrane"/>
    <property type="evidence" value="ECO:0007669"/>
    <property type="project" value="TreeGrafter"/>
</dbReference>
<keyword evidence="1 4" id="KW-0378">Hydrolase</keyword>
<dbReference type="EMBL" id="KN847499">
    <property type="protein sequence ID" value="KIW11294.1"/>
    <property type="molecule type" value="Genomic_DNA"/>
</dbReference>
<dbReference type="InterPro" id="IPR027417">
    <property type="entry name" value="P-loop_NTPase"/>
</dbReference>
<dbReference type="PANTHER" id="PTHR24185:SF1">
    <property type="entry name" value="CALCIUM-INDEPENDENT PHOSPHOLIPASE A2-GAMMA"/>
    <property type="match status" value="1"/>
</dbReference>
<evidence type="ECO:0000256" key="2">
    <source>
        <dbReference type="ARBA" id="ARBA00022963"/>
    </source>
</evidence>
<reference evidence="6 7" key="1">
    <citation type="submission" date="2015-01" db="EMBL/GenBank/DDBJ databases">
        <title>The Genome Sequence of Exophiala spinifera CBS89968.</title>
        <authorList>
            <consortium name="The Broad Institute Genomics Platform"/>
            <person name="Cuomo C."/>
            <person name="de Hoog S."/>
            <person name="Gorbushina A."/>
            <person name="Stielow B."/>
            <person name="Teixiera M."/>
            <person name="Abouelleil A."/>
            <person name="Chapman S.B."/>
            <person name="Priest M."/>
            <person name="Young S.K."/>
            <person name="Wortman J."/>
            <person name="Nusbaum C."/>
            <person name="Birren B."/>
        </authorList>
    </citation>
    <scope>NUCLEOTIDE SEQUENCE [LARGE SCALE GENOMIC DNA]</scope>
    <source>
        <strain evidence="6 7">CBS 89968</strain>
    </source>
</reference>
<proteinExistence type="predicted"/>
<dbReference type="InterPro" id="IPR002182">
    <property type="entry name" value="NB-ARC"/>
</dbReference>
<sequence length="470" mass="52564">MARALTRDQMPGRDSNPLDDTGLCLLSLDGGGVRGLSTLYILQSLMRRLNHERQKLGAPALKPCELFDLIGGTSTGGLIAIMLGRLEMDVDACITAYTGLIKEVFEERAHRGPINWRGRIQAQFDSTKLEGAVEKVIIDQGYSPTEPFNDGKARGCKVFVCSAAKELYGITRLRSYDLPKKPNVSATICEAALATSAATGFFDPVSIGARHFEDGALGANNPVEEVEAEASDIWCPGTAKLQPLVKCFISIGTGNPGRKAIEDKLLKFLSKTLVQIATETEETAKRFLGRWREEYDDKRYFRLNGTIEIATHHYLDDQQQIFRVRDCVENLKQKQRKSDTMLAKRIQVYNHSQNRNNLHRSSLPSHYIPLPKNKRFVGRESVVDGLRQQLFSSAEVQTVALVGLGGVGKTQVVLQIAHWTRENKPDYSVFWVPAINGASFDQAYAEIFKRLAIRKTSEDEEVRESVRRYL</sequence>
<dbReference type="GO" id="GO:0016042">
    <property type="term" value="P:lipid catabolic process"/>
    <property type="evidence" value="ECO:0007669"/>
    <property type="project" value="UniProtKB-UniRule"/>
</dbReference>
<keyword evidence="7" id="KW-1185">Reference proteome</keyword>
<dbReference type="InterPro" id="IPR016035">
    <property type="entry name" value="Acyl_Trfase/lysoPLipase"/>
</dbReference>
<feature type="domain" description="PNPLA" evidence="5">
    <location>
        <begin position="26"/>
        <end position="227"/>
    </location>
</feature>